<comment type="caution">
    <text evidence="2">The sequence shown here is derived from an EMBL/GenBank/DDBJ whole genome shotgun (WGS) entry which is preliminary data.</text>
</comment>
<evidence type="ECO:0000256" key="1">
    <source>
        <dbReference type="SAM" id="MobiDB-lite"/>
    </source>
</evidence>
<feature type="region of interest" description="Disordered" evidence="1">
    <location>
        <begin position="1"/>
        <end position="21"/>
    </location>
</feature>
<name>A0ABS1YA60_9ACTN</name>
<dbReference type="EMBL" id="JAEVHL010000003">
    <property type="protein sequence ID" value="MBM0274262.1"/>
    <property type="molecule type" value="Genomic_DNA"/>
</dbReference>
<evidence type="ECO:0000313" key="2">
    <source>
        <dbReference type="EMBL" id="MBM0274262.1"/>
    </source>
</evidence>
<evidence type="ECO:0000313" key="3">
    <source>
        <dbReference type="Proteomes" id="UP000622245"/>
    </source>
</evidence>
<reference evidence="2 3" key="1">
    <citation type="submission" date="2021-01" db="EMBL/GenBank/DDBJ databases">
        <title>Draft genome sequence of Micromonospora sp. strain STR1s_6.</title>
        <authorList>
            <person name="Karlyshev A."/>
            <person name="Jawad R."/>
        </authorList>
    </citation>
    <scope>NUCLEOTIDE SEQUENCE [LARGE SCALE GENOMIC DNA]</scope>
    <source>
        <strain evidence="2 3">STR1S-6</strain>
    </source>
</reference>
<sequence length="91" mass="8865">AALTTAQRALGQPGDAAPELISAPCPGGGLARTARSVVASGPSMTALAPLAGDTPLLDQPPVYAYRTGPVTVLAESGPDAARLAATVGCPE</sequence>
<accession>A0ABS1YA60</accession>
<dbReference type="Proteomes" id="UP000622245">
    <property type="component" value="Unassembled WGS sequence"/>
</dbReference>
<organism evidence="2 3">
    <name type="scientific">Micromonospora tarensis</name>
    <dbReference type="NCBI Taxonomy" id="2806100"/>
    <lineage>
        <taxon>Bacteria</taxon>
        <taxon>Bacillati</taxon>
        <taxon>Actinomycetota</taxon>
        <taxon>Actinomycetes</taxon>
        <taxon>Micromonosporales</taxon>
        <taxon>Micromonosporaceae</taxon>
        <taxon>Micromonospora</taxon>
    </lineage>
</organism>
<feature type="non-terminal residue" evidence="2">
    <location>
        <position position="1"/>
    </location>
</feature>
<keyword evidence="3" id="KW-1185">Reference proteome</keyword>
<proteinExistence type="predicted"/>
<protein>
    <submittedName>
        <fullName evidence="2">Uncharacterized protein</fullName>
    </submittedName>
</protein>
<gene>
    <name evidence="2" type="ORF">JM949_01690</name>
</gene>